<sequence>MVNNTAKVPPIMHLFHEYSLSQSHMMYRDLRLICCTKVCSWLQRRQQDGSSVHKDNTTQRGASPDFDTTRKRWEQKSG</sequence>
<gene>
    <name evidence="2" type="ORF">DPMN_029866</name>
</gene>
<reference evidence="2" key="2">
    <citation type="submission" date="2020-11" db="EMBL/GenBank/DDBJ databases">
        <authorList>
            <person name="McCartney M.A."/>
            <person name="Auch B."/>
            <person name="Kono T."/>
            <person name="Mallez S."/>
            <person name="Becker A."/>
            <person name="Gohl D.M."/>
            <person name="Silverstein K.A.T."/>
            <person name="Koren S."/>
            <person name="Bechman K.B."/>
            <person name="Herman A."/>
            <person name="Abrahante J.E."/>
            <person name="Garbe J."/>
        </authorList>
    </citation>
    <scope>NUCLEOTIDE SEQUENCE</scope>
    <source>
        <strain evidence="2">Duluth1</strain>
        <tissue evidence="2">Whole animal</tissue>
    </source>
</reference>
<organism evidence="2 3">
    <name type="scientific">Dreissena polymorpha</name>
    <name type="common">Zebra mussel</name>
    <name type="synonym">Mytilus polymorpha</name>
    <dbReference type="NCBI Taxonomy" id="45954"/>
    <lineage>
        <taxon>Eukaryota</taxon>
        <taxon>Metazoa</taxon>
        <taxon>Spiralia</taxon>
        <taxon>Lophotrochozoa</taxon>
        <taxon>Mollusca</taxon>
        <taxon>Bivalvia</taxon>
        <taxon>Autobranchia</taxon>
        <taxon>Heteroconchia</taxon>
        <taxon>Euheterodonta</taxon>
        <taxon>Imparidentia</taxon>
        <taxon>Neoheterodontei</taxon>
        <taxon>Myida</taxon>
        <taxon>Dreissenoidea</taxon>
        <taxon>Dreissenidae</taxon>
        <taxon>Dreissena</taxon>
    </lineage>
</organism>
<reference evidence="2" key="1">
    <citation type="journal article" date="2019" name="bioRxiv">
        <title>The Genome of the Zebra Mussel, Dreissena polymorpha: A Resource for Invasive Species Research.</title>
        <authorList>
            <person name="McCartney M.A."/>
            <person name="Auch B."/>
            <person name="Kono T."/>
            <person name="Mallez S."/>
            <person name="Zhang Y."/>
            <person name="Obille A."/>
            <person name="Becker A."/>
            <person name="Abrahante J.E."/>
            <person name="Garbe J."/>
            <person name="Badalamenti J.P."/>
            <person name="Herman A."/>
            <person name="Mangelson H."/>
            <person name="Liachko I."/>
            <person name="Sullivan S."/>
            <person name="Sone E.D."/>
            <person name="Koren S."/>
            <person name="Silverstein K.A.T."/>
            <person name="Beckman K.B."/>
            <person name="Gohl D.M."/>
        </authorList>
    </citation>
    <scope>NUCLEOTIDE SEQUENCE</scope>
    <source>
        <strain evidence="2">Duluth1</strain>
        <tissue evidence="2">Whole animal</tissue>
    </source>
</reference>
<comment type="caution">
    <text evidence="2">The sequence shown here is derived from an EMBL/GenBank/DDBJ whole genome shotgun (WGS) entry which is preliminary data.</text>
</comment>
<dbReference type="AlphaFoldDB" id="A0A9D4LX79"/>
<feature type="compositionally biased region" description="Basic and acidic residues" evidence="1">
    <location>
        <begin position="67"/>
        <end position="78"/>
    </location>
</feature>
<feature type="region of interest" description="Disordered" evidence="1">
    <location>
        <begin position="46"/>
        <end position="78"/>
    </location>
</feature>
<evidence type="ECO:0000313" key="2">
    <source>
        <dbReference type="EMBL" id="KAH3866767.1"/>
    </source>
</evidence>
<keyword evidence="3" id="KW-1185">Reference proteome</keyword>
<feature type="compositionally biased region" description="Basic and acidic residues" evidence="1">
    <location>
        <begin position="46"/>
        <end position="57"/>
    </location>
</feature>
<evidence type="ECO:0000313" key="3">
    <source>
        <dbReference type="Proteomes" id="UP000828390"/>
    </source>
</evidence>
<dbReference type="EMBL" id="JAIWYP010000002">
    <property type="protein sequence ID" value="KAH3866767.1"/>
    <property type="molecule type" value="Genomic_DNA"/>
</dbReference>
<dbReference type="Proteomes" id="UP000828390">
    <property type="component" value="Unassembled WGS sequence"/>
</dbReference>
<proteinExistence type="predicted"/>
<name>A0A9D4LX79_DREPO</name>
<accession>A0A9D4LX79</accession>
<evidence type="ECO:0000256" key="1">
    <source>
        <dbReference type="SAM" id="MobiDB-lite"/>
    </source>
</evidence>
<protein>
    <submittedName>
        <fullName evidence="2">Uncharacterized protein</fullName>
    </submittedName>
</protein>